<dbReference type="Proteomes" id="UP000006878">
    <property type="component" value="Chromosome"/>
</dbReference>
<feature type="transmembrane region" description="Helical" evidence="1">
    <location>
        <begin position="20"/>
        <end position="40"/>
    </location>
</feature>
<organism evidence="2 3">
    <name type="scientific">Glutamicibacter arilaitensis (strain DSM 16368 / CIP 108037 / IAM 15318 / JCM 13566 / NCIMB 14258 / Re117)</name>
    <name type="common">Arthrobacter arilaitensis</name>
    <dbReference type="NCBI Taxonomy" id="861360"/>
    <lineage>
        <taxon>Bacteria</taxon>
        <taxon>Bacillati</taxon>
        <taxon>Actinomycetota</taxon>
        <taxon>Actinomycetes</taxon>
        <taxon>Micrococcales</taxon>
        <taxon>Micrococcaceae</taxon>
        <taxon>Glutamicibacter</taxon>
    </lineage>
</organism>
<keyword evidence="1" id="KW-0472">Membrane</keyword>
<accession>A0ABP1U144</accession>
<evidence type="ECO:0000313" key="2">
    <source>
        <dbReference type="EMBL" id="CBT75099.1"/>
    </source>
</evidence>
<sequence>MGFEALVRYLATPANAVKFVIRRIGIAGAFSCVGGIIGLYI</sequence>
<proteinExistence type="predicted"/>
<reference evidence="3" key="1">
    <citation type="journal article" date="2010" name="PLoS ONE">
        <title>The Arthrobacter arilaitensis Re117 genome sequence reveals its genetic adaptation to the surface of cheese.</title>
        <authorList>
            <person name="Monnet C."/>
            <person name="Loux V."/>
            <person name="Gibrat J.F."/>
            <person name="Spinnler E."/>
            <person name="Barbe V."/>
            <person name="Vacherie B."/>
            <person name="Gavory F."/>
            <person name="Gourbeyre E."/>
            <person name="Siguier P."/>
            <person name="Chandler M."/>
            <person name="Elleuch R."/>
            <person name="Irlinger F."/>
            <person name="Vallaeys T."/>
        </authorList>
    </citation>
    <scope>NUCLEOTIDE SEQUENCE</scope>
    <source>
        <strain evidence="3">DSM 16368 / CIP 108037 / IAM 15318 / JCM 13566 / Re117</strain>
    </source>
</reference>
<protein>
    <submittedName>
        <fullName evidence="2">Uncharacterized protein</fullName>
    </submittedName>
</protein>
<dbReference type="RefSeq" id="WP_013348244.1">
    <property type="nucleotide sequence ID" value="NC_014550.1"/>
</dbReference>
<evidence type="ECO:0000256" key="1">
    <source>
        <dbReference type="SAM" id="Phobius"/>
    </source>
</evidence>
<reference evidence="3" key="2">
    <citation type="submission" date="2010-07" db="EMBL/GenBank/DDBJ databases">
        <title>Complete genome sequence of Arthrobacter arilaitensis (strain DSM 16368 / CIP 108037 / JCM 13566 / Re117).</title>
        <authorList>
            <person name="Genoscope."/>
        </authorList>
    </citation>
    <scope>NUCLEOTIDE SEQUENCE [LARGE SCALE GENOMIC DNA]</scope>
    <source>
        <strain evidence="3">DSM 16368 / CIP 108037 / IAM 15318 / JCM 13566 / Re117</strain>
    </source>
</reference>
<gene>
    <name evidence="2" type="ordered locus">AARI_08770</name>
</gene>
<keyword evidence="1" id="KW-0812">Transmembrane</keyword>
<keyword evidence="1" id="KW-1133">Transmembrane helix</keyword>
<evidence type="ECO:0000313" key="3">
    <source>
        <dbReference type="Proteomes" id="UP000006878"/>
    </source>
</evidence>
<keyword evidence="3" id="KW-1185">Reference proteome</keyword>
<name>A0ABP1U144_GLUAR</name>
<dbReference type="EMBL" id="FQ311875">
    <property type="protein sequence ID" value="CBT75099.1"/>
    <property type="molecule type" value="Genomic_DNA"/>
</dbReference>
<dbReference type="GeneID" id="303187231"/>